<evidence type="ECO:0000256" key="5">
    <source>
        <dbReference type="ARBA" id="ARBA00022989"/>
    </source>
</evidence>
<feature type="transmembrane region" description="Helical" evidence="7">
    <location>
        <begin position="541"/>
        <end position="567"/>
    </location>
</feature>
<dbReference type="Gene3D" id="1.10.3720.10">
    <property type="entry name" value="MetI-like"/>
    <property type="match status" value="1"/>
</dbReference>
<dbReference type="CDD" id="cd06261">
    <property type="entry name" value="TM_PBP2"/>
    <property type="match status" value="1"/>
</dbReference>
<dbReference type="EMBL" id="QZKI01000072">
    <property type="protein sequence ID" value="RJP70166.1"/>
    <property type="molecule type" value="Genomic_DNA"/>
</dbReference>
<evidence type="ECO:0000256" key="1">
    <source>
        <dbReference type="ARBA" id="ARBA00004651"/>
    </source>
</evidence>
<dbReference type="PANTHER" id="PTHR30193:SF37">
    <property type="entry name" value="INNER MEMBRANE ABC TRANSPORTER PERMEASE PROTEIN YCJO"/>
    <property type="match status" value="1"/>
</dbReference>
<keyword evidence="2 7" id="KW-0813">Transport</keyword>
<dbReference type="CDD" id="cd13585">
    <property type="entry name" value="PBP2_TMBP_like"/>
    <property type="match status" value="1"/>
</dbReference>
<dbReference type="PANTHER" id="PTHR30193">
    <property type="entry name" value="ABC TRANSPORTER PERMEASE PROTEIN"/>
    <property type="match status" value="1"/>
</dbReference>
<feature type="transmembrane region" description="Helical" evidence="7">
    <location>
        <begin position="509"/>
        <end position="529"/>
    </location>
</feature>
<evidence type="ECO:0000259" key="8">
    <source>
        <dbReference type="PROSITE" id="PS50928"/>
    </source>
</evidence>
<dbReference type="Pfam" id="PF13416">
    <property type="entry name" value="SBP_bac_8"/>
    <property type="match status" value="1"/>
</dbReference>
<dbReference type="SUPFAM" id="SSF161098">
    <property type="entry name" value="MetI-like"/>
    <property type="match status" value="1"/>
</dbReference>
<evidence type="ECO:0000313" key="9">
    <source>
        <dbReference type="EMBL" id="RJP70166.1"/>
    </source>
</evidence>
<evidence type="ECO:0000256" key="3">
    <source>
        <dbReference type="ARBA" id="ARBA00022475"/>
    </source>
</evidence>
<evidence type="ECO:0000256" key="2">
    <source>
        <dbReference type="ARBA" id="ARBA00022448"/>
    </source>
</evidence>
<comment type="similarity">
    <text evidence="7">Belongs to the binding-protein-dependent transport system permease family.</text>
</comment>
<keyword evidence="6 7" id="KW-0472">Membrane</keyword>
<dbReference type="Pfam" id="PF00528">
    <property type="entry name" value="BPD_transp_1"/>
    <property type="match status" value="1"/>
</dbReference>
<dbReference type="InterPro" id="IPR006059">
    <property type="entry name" value="SBP"/>
</dbReference>
<name>A0A419EYM5_9BACT</name>
<comment type="caution">
    <text evidence="9">The sequence shown here is derived from an EMBL/GenBank/DDBJ whole genome shotgun (WGS) entry which is preliminary data.</text>
</comment>
<protein>
    <submittedName>
        <fullName evidence="9">Extracellular solute-binding protein</fullName>
    </submittedName>
</protein>
<dbReference type="GO" id="GO:0005886">
    <property type="term" value="C:plasma membrane"/>
    <property type="evidence" value="ECO:0007669"/>
    <property type="project" value="UniProtKB-SubCell"/>
</dbReference>
<feature type="transmembrane region" description="Helical" evidence="7">
    <location>
        <begin position="602"/>
        <end position="624"/>
    </location>
</feature>
<reference evidence="9 10" key="1">
    <citation type="journal article" date="2017" name="ISME J.">
        <title>Energy and carbon metabolisms in a deep terrestrial subsurface fluid microbial community.</title>
        <authorList>
            <person name="Momper L."/>
            <person name="Jungbluth S.P."/>
            <person name="Lee M.D."/>
            <person name="Amend J.P."/>
        </authorList>
    </citation>
    <scope>NUCLEOTIDE SEQUENCE [LARGE SCALE GENOMIC DNA]</scope>
    <source>
        <strain evidence="9">SURF_17</strain>
    </source>
</reference>
<dbReference type="InterPro" id="IPR035906">
    <property type="entry name" value="MetI-like_sf"/>
</dbReference>
<feature type="domain" description="ABC transmembrane type-1" evidence="8">
    <location>
        <begin position="598"/>
        <end position="811"/>
    </location>
</feature>
<dbReference type="PROSITE" id="PS50928">
    <property type="entry name" value="ABC_TM1"/>
    <property type="match status" value="1"/>
</dbReference>
<dbReference type="Proteomes" id="UP000285961">
    <property type="component" value="Unassembled WGS sequence"/>
</dbReference>
<feature type="transmembrane region" description="Helical" evidence="7">
    <location>
        <begin position="795"/>
        <end position="815"/>
    </location>
</feature>
<gene>
    <name evidence="9" type="ORF">C4532_09655</name>
</gene>
<organism evidence="9 10">
    <name type="scientific">Candidatus Abyssobacteria bacterium SURF_17</name>
    <dbReference type="NCBI Taxonomy" id="2093361"/>
    <lineage>
        <taxon>Bacteria</taxon>
        <taxon>Pseudomonadati</taxon>
        <taxon>Candidatus Hydrogenedentota</taxon>
        <taxon>Candidatus Abyssobacteria</taxon>
    </lineage>
</organism>
<dbReference type="InterPro" id="IPR000515">
    <property type="entry name" value="MetI-like"/>
</dbReference>
<dbReference type="SUPFAM" id="SSF53850">
    <property type="entry name" value="Periplasmic binding protein-like II"/>
    <property type="match status" value="1"/>
</dbReference>
<dbReference type="SUPFAM" id="SSF160964">
    <property type="entry name" value="MalF N-terminal region-like"/>
    <property type="match status" value="1"/>
</dbReference>
<evidence type="ECO:0000313" key="10">
    <source>
        <dbReference type="Proteomes" id="UP000285961"/>
    </source>
</evidence>
<dbReference type="InterPro" id="IPR051393">
    <property type="entry name" value="ABC_transporter_permease"/>
</dbReference>
<dbReference type="AlphaFoldDB" id="A0A419EYM5"/>
<keyword evidence="5 7" id="KW-1133">Transmembrane helix</keyword>
<evidence type="ECO:0000256" key="4">
    <source>
        <dbReference type="ARBA" id="ARBA00022692"/>
    </source>
</evidence>
<feature type="transmembrane region" description="Helical" evidence="7">
    <location>
        <begin position="63"/>
        <end position="83"/>
    </location>
</feature>
<dbReference type="GO" id="GO:0055085">
    <property type="term" value="P:transmembrane transport"/>
    <property type="evidence" value="ECO:0007669"/>
    <property type="project" value="InterPro"/>
</dbReference>
<dbReference type="Gene3D" id="3.40.190.10">
    <property type="entry name" value="Periplasmic binding protein-like II"/>
    <property type="match status" value="2"/>
</dbReference>
<accession>A0A419EYM5</accession>
<evidence type="ECO:0000256" key="6">
    <source>
        <dbReference type="ARBA" id="ARBA00023136"/>
    </source>
</evidence>
<sequence length="821" mass="91762">MSQVMRYSNGFQHFPRPMTRLRNLCQTFLVARMHNTKVGFESGRFSVGVVRERPLQGSLDTSTFLSCTLVVVLFLFLVATVFGCGGPKQRPQTIKLWEFPRWRETADSIDRFAWMKRQIAAFEATHPGVSVELTELTWERGEDKKRIAIAARVGPDMITGMLPVELVERGLVEPADEYMTLEEREDFFPPALDAFRYQERIYGWPWYLTGSVMFLNLDLFAQAGVPVPDATWDDNTFLESARRLTRDLDSDGAPNVYGFGFLVRPGDTSVWPFLYPDGVRLPLNHSLFENDRNGTAEASLRRLAELIHREHVAPVQCAGWDTEALWQRFANHRDIAMAPWGIWAIPKLRTMPGFRFAVLPYPAPAGARSVERASAFIGTAGFMILRQRDEDKRELCMELARFLTRPEAQTDLAHYGVFPSRKSTGNIYPDDELMVQAQEIITSGQTVPRHRLWARIDEKLQREFQLALLGEKSVETAISDGTSQVGKILEQAKEQPPSESASARQSGTLVLVSATLLIGGLLFVSAAVVARKSSAALAFAWLFLCPAVIVFLIFLLFPLCWVMLLAFQNYSLAGVSPAWTGLENLKSVLREPVFMKAAFNTLVYAAVVVPVNTFSALVVASFIYPLSDRARALFRGAYYLPGVASVLVIAMVWRWLFNESFGLFNTALGFFGLPGIRWLTDPGVALWSIILTSVARPPGGPILIYLAALDAIPTSLFDAAEIDGAGPVRKWWHVTVPLLRPTTLFIALTITIAAFQVFAQVFILTDGGPGYATEVIVHRIYTTAIRDFEFGAASAMSFILFGVIMLASIVQYRFLRSEVQY</sequence>
<evidence type="ECO:0000256" key="7">
    <source>
        <dbReference type="RuleBase" id="RU363032"/>
    </source>
</evidence>
<feature type="transmembrane region" description="Helical" evidence="7">
    <location>
        <begin position="662"/>
        <end position="680"/>
    </location>
</feature>
<keyword evidence="3" id="KW-1003">Cell membrane</keyword>
<feature type="transmembrane region" description="Helical" evidence="7">
    <location>
        <begin position="744"/>
        <end position="763"/>
    </location>
</feature>
<comment type="subcellular location">
    <subcellularLocation>
        <location evidence="1 7">Cell membrane</location>
        <topology evidence="1 7">Multi-pass membrane protein</topology>
    </subcellularLocation>
</comment>
<keyword evidence="4 7" id="KW-0812">Transmembrane</keyword>
<proteinExistence type="inferred from homology"/>
<feature type="transmembrane region" description="Helical" evidence="7">
    <location>
        <begin position="636"/>
        <end position="656"/>
    </location>
</feature>